<dbReference type="EMBL" id="SISG01000001">
    <property type="protein sequence ID" value="TBN56119.1"/>
    <property type="molecule type" value="Genomic_DNA"/>
</dbReference>
<dbReference type="Proteomes" id="UP000294194">
    <property type="component" value="Unassembled WGS sequence"/>
</dbReference>
<evidence type="ECO:0008006" key="4">
    <source>
        <dbReference type="Google" id="ProtNLM"/>
    </source>
</evidence>
<feature type="signal peptide" evidence="1">
    <location>
        <begin position="1"/>
        <end position="23"/>
    </location>
</feature>
<dbReference type="PROSITE" id="PS51257">
    <property type="entry name" value="PROKAR_LIPOPROTEIN"/>
    <property type="match status" value="1"/>
</dbReference>
<accession>A0A4V2JEM3</accession>
<organism evidence="2 3">
    <name type="scientific">Glaciihabitans arcticus</name>
    <dbReference type="NCBI Taxonomy" id="2668039"/>
    <lineage>
        <taxon>Bacteria</taxon>
        <taxon>Bacillati</taxon>
        <taxon>Actinomycetota</taxon>
        <taxon>Actinomycetes</taxon>
        <taxon>Micrococcales</taxon>
        <taxon>Microbacteriaceae</taxon>
        <taxon>Glaciihabitans</taxon>
    </lineage>
</organism>
<comment type="caution">
    <text evidence="2">The sequence shown here is derived from an EMBL/GenBank/DDBJ whole genome shotgun (WGS) entry which is preliminary data.</text>
</comment>
<dbReference type="AlphaFoldDB" id="A0A4V2JEM3"/>
<evidence type="ECO:0000313" key="3">
    <source>
        <dbReference type="Proteomes" id="UP000294194"/>
    </source>
</evidence>
<keyword evidence="1" id="KW-0732">Signal</keyword>
<protein>
    <recommendedName>
        <fullName evidence="4">DUF3179 domain-containing protein</fullName>
    </recommendedName>
</protein>
<evidence type="ECO:0000313" key="2">
    <source>
        <dbReference type="EMBL" id="TBN56119.1"/>
    </source>
</evidence>
<keyword evidence="3" id="KW-1185">Reference proteome</keyword>
<gene>
    <name evidence="2" type="ORF">EYE40_01185</name>
</gene>
<feature type="chain" id="PRO_5020874736" description="DUF3179 domain-containing protein" evidence="1">
    <location>
        <begin position="24"/>
        <end position="190"/>
    </location>
</feature>
<reference evidence="3" key="1">
    <citation type="submission" date="2019-02" db="EMBL/GenBank/DDBJ databases">
        <title>Glaciihabitans arcticus sp. nov., a psychrotolerant bacterium isolated from polar soil.</title>
        <authorList>
            <person name="Dahal R.H."/>
        </authorList>
    </citation>
    <scope>NUCLEOTIDE SEQUENCE [LARGE SCALE GENOMIC DNA]</scope>
    <source>
        <strain evidence="3">RP-3-7</strain>
    </source>
</reference>
<evidence type="ECO:0000256" key="1">
    <source>
        <dbReference type="SAM" id="SignalP"/>
    </source>
</evidence>
<proteinExistence type="predicted"/>
<sequence length="190" mass="20683">MRRVAAVVLAVALLPALGGCVSALDVLDVVFPEPGPEEPYVPSPEELVVPERFTIIPDPWQARYVGVLDDGRQYFATADVDLLTDKGYVSVYYWAADGSFESADIDEFAELADIESGGLSAAVDARHKELAGATIEPITVAPFSIEQDGITFGFIARGPDSKLYDIASVTHMPNDDMVYYWPWDGEGYDT</sequence>
<name>A0A4V2JEM3_9MICO</name>
<dbReference type="RefSeq" id="WP_130980230.1">
    <property type="nucleotide sequence ID" value="NZ_SISG01000001.1"/>
</dbReference>